<accession>A0AAE1NCN3</accession>
<protein>
    <submittedName>
        <fullName evidence="2">Uncharacterized protein</fullName>
    </submittedName>
</protein>
<feature type="compositionally biased region" description="Basic residues" evidence="1">
    <location>
        <begin position="1"/>
        <end position="19"/>
    </location>
</feature>
<keyword evidence="3" id="KW-1185">Reference proteome</keyword>
<proteinExistence type="predicted"/>
<reference evidence="2" key="1">
    <citation type="submission" date="2023-11" db="EMBL/GenBank/DDBJ databases">
        <title>Genome assemblies of two species of porcelain crab, Petrolisthes cinctipes and Petrolisthes manimaculis (Anomura: Porcellanidae).</title>
        <authorList>
            <person name="Angst P."/>
        </authorList>
    </citation>
    <scope>NUCLEOTIDE SEQUENCE</scope>
    <source>
        <strain evidence="2">PB745_02</strain>
        <tissue evidence="2">Gill</tissue>
    </source>
</reference>
<evidence type="ECO:0000256" key="1">
    <source>
        <dbReference type="SAM" id="MobiDB-lite"/>
    </source>
</evidence>
<evidence type="ECO:0000313" key="2">
    <source>
        <dbReference type="EMBL" id="KAK4286841.1"/>
    </source>
</evidence>
<dbReference type="Proteomes" id="UP001292094">
    <property type="component" value="Unassembled WGS sequence"/>
</dbReference>
<dbReference type="EMBL" id="JAWZYT010007285">
    <property type="protein sequence ID" value="KAK4286841.1"/>
    <property type="molecule type" value="Genomic_DNA"/>
</dbReference>
<dbReference type="AlphaFoldDB" id="A0AAE1NCN3"/>
<evidence type="ECO:0000313" key="3">
    <source>
        <dbReference type="Proteomes" id="UP001292094"/>
    </source>
</evidence>
<comment type="caution">
    <text evidence="2">The sequence shown here is derived from an EMBL/GenBank/DDBJ whole genome shotgun (WGS) entry which is preliminary data.</text>
</comment>
<feature type="region of interest" description="Disordered" evidence="1">
    <location>
        <begin position="1"/>
        <end position="73"/>
    </location>
</feature>
<gene>
    <name evidence="2" type="ORF">Pmani_040070</name>
</gene>
<sequence>MRRCSSSHARKQQHTRNLKATHGTPTRTEAKPHGRQASRKPSHTEDKPHGRQATRKTSHTEAKPKKLYAGKRA</sequence>
<organism evidence="2 3">
    <name type="scientific">Petrolisthes manimaculis</name>
    <dbReference type="NCBI Taxonomy" id="1843537"/>
    <lineage>
        <taxon>Eukaryota</taxon>
        <taxon>Metazoa</taxon>
        <taxon>Ecdysozoa</taxon>
        <taxon>Arthropoda</taxon>
        <taxon>Crustacea</taxon>
        <taxon>Multicrustacea</taxon>
        <taxon>Malacostraca</taxon>
        <taxon>Eumalacostraca</taxon>
        <taxon>Eucarida</taxon>
        <taxon>Decapoda</taxon>
        <taxon>Pleocyemata</taxon>
        <taxon>Anomura</taxon>
        <taxon>Galatheoidea</taxon>
        <taxon>Porcellanidae</taxon>
        <taxon>Petrolisthes</taxon>
    </lineage>
</organism>
<name>A0AAE1NCN3_9EUCA</name>